<proteinExistence type="predicted"/>
<reference evidence="7" key="1">
    <citation type="submission" date="2022-01" db="EMBL/GenBank/DDBJ databases">
        <title>Draft genome sequence of Sabulilitoribacter arenilitoris KCTC 52401.</title>
        <authorList>
            <person name="Oh J.-S."/>
        </authorList>
    </citation>
    <scope>NUCLEOTIDE SEQUENCE</scope>
    <source>
        <strain evidence="7">HMF6543</strain>
    </source>
</reference>
<comment type="subcellular location">
    <subcellularLocation>
        <location evidence="1">Membrane</location>
        <topology evidence="1">Multi-pass membrane protein</topology>
    </subcellularLocation>
</comment>
<dbReference type="GO" id="GO:0016020">
    <property type="term" value="C:membrane"/>
    <property type="evidence" value="ECO:0007669"/>
    <property type="project" value="UniProtKB-SubCell"/>
</dbReference>
<evidence type="ECO:0000256" key="5">
    <source>
        <dbReference type="SAM" id="Phobius"/>
    </source>
</evidence>
<evidence type="ECO:0000256" key="4">
    <source>
        <dbReference type="ARBA" id="ARBA00023136"/>
    </source>
</evidence>
<name>A0AAE3EPN7_9FLAO</name>
<keyword evidence="2 5" id="KW-0812">Transmembrane</keyword>
<feature type="transmembrane region" description="Helical" evidence="5">
    <location>
        <begin position="37"/>
        <end position="59"/>
    </location>
</feature>
<accession>A0AAE3EPN7</accession>
<feature type="domain" description="TM2" evidence="6">
    <location>
        <begin position="44"/>
        <end position="93"/>
    </location>
</feature>
<dbReference type="Proteomes" id="UP001199795">
    <property type="component" value="Unassembled WGS sequence"/>
</dbReference>
<keyword evidence="8" id="KW-1185">Reference proteome</keyword>
<evidence type="ECO:0000313" key="7">
    <source>
        <dbReference type="EMBL" id="MCF7567919.1"/>
    </source>
</evidence>
<protein>
    <submittedName>
        <fullName evidence="7">TM2 domain-containing protein</fullName>
    </submittedName>
</protein>
<keyword evidence="3 5" id="KW-1133">Transmembrane helix</keyword>
<keyword evidence="4 5" id="KW-0472">Membrane</keyword>
<dbReference type="AlphaFoldDB" id="A0AAE3EPN7"/>
<comment type="caution">
    <text evidence="7">The sequence shown here is derived from an EMBL/GenBank/DDBJ whole genome shotgun (WGS) entry which is preliminary data.</text>
</comment>
<organism evidence="7 8">
    <name type="scientific">Wocania arenilitoris</name>
    <dbReference type="NCBI Taxonomy" id="2044858"/>
    <lineage>
        <taxon>Bacteria</taxon>
        <taxon>Pseudomonadati</taxon>
        <taxon>Bacteroidota</taxon>
        <taxon>Flavobacteriia</taxon>
        <taxon>Flavobacteriales</taxon>
        <taxon>Flavobacteriaceae</taxon>
        <taxon>Wocania</taxon>
    </lineage>
</organism>
<dbReference type="RefSeq" id="WP_237239268.1">
    <property type="nucleotide sequence ID" value="NZ_JAKKDU010000006.1"/>
</dbReference>
<dbReference type="EMBL" id="JAKKDU010000006">
    <property type="protein sequence ID" value="MCF7567919.1"/>
    <property type="molecule type" value="Genomic_DNA"/>
</dbReference>
<evidence type="ECO:0000256" key="3">
    <source>
        <dbReference type="ARBA" id="ARBA00022989"/>
    </source>
</evidence>
<feature type="transmembrane region" description="Helical" evidence="5">
    <location>
        <begin position="71"/>
        <end position="90"/>
    </location>
</feature>
<dbReference type="Pfam" id="PF05154">
    <property type="entry name" value="TM2"/>
    <property type="match status" value="1"/>
</dbReference>
<evidence type="ECO:0000313" key="8">
    <source>
        <dbReference type="Proteomes" id="UP001199795"/>
    </source>
</evidence>
<dbReference type="InterPro" id="IPR007829">
    <property type="entry name" value="TM2"/>
</dbReference>
<evidence type="ECO:0000256" key="1">
    <source>
        <dbReference type="ARBA" id="ARBA00004141"/>
    </source>
</evidence>
<sequence length="100" mass="11142">MLLVLFAYSSSYASFPVKRTVTKTEITNNSSEETYTAAAATAAQKDLTVGIVLWFFLGWAAGHRWYYGKPVGWNILFILTAGGLGVWWVIDLINMIQGNF</sequence>
<evidence type="ECO:0000256" key="2">
    <source>
        <dbReference type="ARBA" id="ARBA00022692"/>
    </source>
</evidence>
<evidence type="ECO:0000259" key="6">
    <source>
        <dbReference type="Pfam" id="PF05154"/>
    </source>
</evidence>
<gene>
    <name evidence="7" type="ORF">L3X37_06005</name>
</gene>